<evidence type="ECO:0000256" key="10">
    <source>
        <dbReference type="ARBA" id="ARBA00022833"/>
    </source>
</evidence>
<dbReference type="STRING" id="337451.A0A3S3PB88"/>
<dbReference type="InterPro" id="IPR013083">
    <property type="entry name" value="Znf_RING/FYVE/PHD"/>
</dbReference>
<evidence type="ECO:0000256" key="3">
    <source>
        <dbReference type="ARBA" id="ARBA00004906"/>
    </source>
</evidence>
<keyword evidence="6 15" id="KW-0812">Transmembrane</keyword>
<keyword evidence="12 15" id="KW-0472">Membrane</keyword>
<protein>
    <recommendedName>
        <fullName evidence="4">RING-type E3 ubiquitin transferase</fullName>
        <ecNumber evidence="4">2.3.2.27</ecNumber>
    </recommendedName>
</protein>
<evidence type="ECO:0000256" key="5">
    <source>
        <dbReference type="ARBA" id="ARBA00022679"/>
    </source>
</evidence>
<dbReference type="InterPro" id="IPR001841">
    <property type="entry name" value="Znf_RING"/>
</dbReference>
<dbReference type="FunFam" id="3.30.40.10:FF:000836">
    <property type="entry name" value="RING-H2 finger protein ATL40"/>
    <property type="match status" value="1"/>
</dbReference>
<gene>
    <name evidence="17" type="ORF">CKAN_02691100</name>
</gene>
<dbReference type="GO" id="GO:0016020">
    <property type="term" value="C:membrane"/>
    <property type="evidence" value="ECO:0007669"/>
    <property type="project" value="UniProtKB-SubCell"/>
</dbReference>
<evidence type="ECO:0000256" key="6">
    <source>
        <dbReference type="ARBA" id="ARBA00022692"/>
    </source>
</evidence>
<comment type="pathway">
    <text evidence="3">Protein modification; protein ubiquitination.</text>
</comment>
<evidence type="ECO:0000256" key="14">
    <source>
        <dbReference type="PROSITE-ProRule" id="PRU00175"/>
    </source>
</evidence>
<proteinExistence type="inferred from homology"/>
<dbReference type="GO" id="GO:0061630">
    <property type="term" value="F:ubiquitin protein ligase activity"/>
    <property type="evidence" value="ECO:0007669"/>
    <property type="project" value="UniProtKB-EC"/>
</dbReference>
<dbReference type="AlphaFoldDB" id="A0A3S3PB88"/>
<keyword evidence="11 15" id="KW-1133">Transmembrane helix</keyword>
<keyword evidence="18" id="KW-1185">Reference proteome</keyword>
<dbReference type="OrthoDB" id="8062037at2759"/>
<evidence type="ECO:0000256" key="13">
    <source>
        <dbReference type="ARBA" id="ARBA00024209"/>
    </source>
</evidence>
<evidence type="ECO:0000256" key="4">
    <source>
        <dbReference type="ARBA" id="ARBA00012483"/>
    </source>
</evidence>
<dbReference type="PANTHER" id="PTHR45768:SF34">
    <property type="entry name" value="RING-H2 FINGER PROTEIN ATL64"/>
    <property type="match status" value="1"/>
</dbReference>
<evidence type="ECO:0000256" key="7">
    <source>
        <dbReference type="ARBA" id="ARBA00022723"/>
    </source>
</evidence>
<reference evidence="17 18" key="1">
    <citation type="journal article" date="2019" name="Nat. Plants">
        <title>Stout camphor tree genome fills gaps in understanding of flowering plant genome evolution.</title>
        <authorList>
            <person name="Chaw S.M."/>
            <person name="Liu Y.C."/>
            <person name="Wu Y.W."/>
            <person name="Wang H.Y."/>
            <person name="Lin C.I."/>
            <person name="Wu C.S."/>
            <person name="Ke H.M."/>
            <person name="Chang L.Y."/>
            <person name="Hsu C.Y."/>
            <person name="Yang H.T."/>
            <person name="Sudianto E."/>
            <person name="Hsu M.H."/>
            <person name="Wu K.P."/>
            <person name="Wang L.N."/>
            <person name="Leebens-Mack J.H."/>
            <person name="Tsai I.J."/>
        </authorList>
    </citation>
    <scope>NUCLEOTIDE SEQUENCE [LARGE SCALE GENOMIC DNA]</scope>
    <source>
        <strain evidence="18">cv. Chaw 1501</strain>
        <tissue evidence="17">Young leaves</tissue>
    </source>
</reference>
<dbReference type="GO" id="GO:0008270">
    <property type="term" value="F:zinc ion binding"/>
    <property type="evidence" value="ECO:0007669"/>
    <property type="project" value="UniProtKB-KW"/>
</dbReference>
<comment type="subcellular location">
    <subcellularLocation>
        <location evidence="2">Membrane</location>
        <topology evidence="2">Single-pass membrane protein</topology>
    </subcellularLocation>
</comment>
<evidence type="ECO:0000256" key="8">
    <source>
        <dbReference type="ARBA" id="ARBA00022771"/>
    </source>
</evidence>
<evidence type="ECO:0000256" key="1">
    <source>
        <dbReference type="ARBA" id="ARBA00000900"/>
    </source>
</evidence>
<feature type="domain" description="RING-type" evidence="16">
    <location>
        <begin position="108"/>
        <end position="150"/>
    </location>
</feature>
<evidence type="ECO:0000256" key="2">
    <source>
        <dbReference type="ARBA" id="ARBA00004167"/>
    </source>
</evidence>
<evidence type="ECO:0000313" key="18">
    <source>
        <dbReference type="Proteomes" id="UP000283530"/>
    </source>
</evidence>
<evidence type="ECO:0000256" key="9">
    <source>
        <dbReference type="ARBA" id="ARBA00022786"/>
    </source>
</evidence>
<sequence>MSGDDGAHDDEDHGRNHYGFNGRIMLSAVIALFFVVILVVLLHLYARCFLRRQARRRAVIRQLNVGVVAPQTHTHQLPKKGLDASVIAALPVFAYKKSGEVDGPVVECAVCLSGLEEGEMARLLPNCNHMFHEQCIDMWLHSNSTCPICRTGAEPKAGEGEGVGRVDPSAPPMEAMTGTASVAVEGTSDGVGQSSKVAGSSSRLGSFKRMLSFSKERTEERRMQTWAELKAGEGEINQAGVAVVLAPPMEAVLVA</sequence>
<dbReference type="PROSITE" id="PS50089">
    <property type="entry name" value="ZF_RING_2"/>
    <property type="match status" value="1"/>
</dbReference>
<keyword evidence="9" id="KW-0833">Ubl conjugation pathway</keyword>
<dbReference type="PANTHER" id="PTHR45768">
    <property type="entry name" value="E3 UBIQUITIN-PROTEIN LIGASE RNF13-LIKE"/>
    <property type="match status" value="1"/>
</dbReference>
<dbReference type="SMART" id="SM00184">
    <property type="entry name" value="RING"/>
    <property type="match status" value="1"/>
</dbReference>
<dbReference type="Proteomes" id="UP000283530">
    <property type="component" value="Unassembled WGS sequence"/>
</dbReference>
<evidence type="ECO:0000256" key="12">
    <source>
        <dbReference type="ARBA" id="ARBA00023136"/>
    </source>
</evidence>
<dbReference type="Gene3D" id="3.30.40.10">
    <property type="entry name" value="Zinc/RING finger domain, C3HC4 (zinc finger)"/>
    <property type="match status" value="1"/>
</dbReference>
<dbReference type="EMBL" id="QPKB01000013">
    <property type="protein sequence ID" value="RWR97477.1"/>
    <property type="molecule type" value="Genomic_DNA"/>
</dbReference>
<comment type="caution">
    <text evidence="17">The sequence shown here is derived from an EMBL/GenBank/DDBJ whole genome shotgun (WGS) entry which is preliminary data.</text>
</comment>
<comment type="similarity">
    <text evidence="13">Belongs to the RING-type zinc finger family. ATL subfamily.</text>
</comment>
<keyword evidence="7" id="KW-0479">Metal-binding</keyword>
<evidence type="ECO:0000259" key="16">
    <source>
        <dbReference type="PROSITE" id="PS50089"/>
    </source>
</evidence>
<evidence type="ECO:0000256" key="11">
    <source>
        <dbReference type="ARBA" id="ARBA00022989"/>
    </source>
</evidence>
<evidence type="ECO:0000256" key="15">
    <source>
        <dbReference type="SAM" id="Phobius"/>
    </source>
</evidence>
<dbReference type="Pfam" id="PF13639">
    <property type="entry name" value="zf-RING_2"/>
    <property type="match status" value="1"/>
</dbReference>
<organism evidence="17 18">
    <name type="scientific">Cinnamomum micranthum f. kanehirae</name>
    <dbReference type="NCBI Taxonomy" id="337451"/>
    <lineage>
        <taxon>Eukaryota</taxon>
        <taxon>Viridiplantae</taxon>
        <taxon>Streptophyta</taxon>
        <taxon>Embryophyta</taxon>
        <taxon>Tracheophyta</taxon>
        <taxon>Spermatophyta</taxon>
        <taxon>Magnoliopsida</taxon>
        <taxon>Magnoliidae</taxon>
        <taxon>Laurales</taxon>
        <taxon>Lauraceae</taxon>
        <taxon>Cinnamomum</taxon>
    </lineage>
</organism>
<accession>A0A3S3PB88</accession>
<keyword evidence="8 14" id="KW-0863">Zinc-finger</keyword>
<dbReference type="SUPFAM" id="SSF57850">
    <property type="entry name" value="RING/U-box"/>
    <property type="match status" value="1"/>
</dbReference>
<keyword evidence="10" id="KW-0862">Zinc</keyword>
<name>A0A3S3PB88_9MAGN</name>
<comment type="catalytic activity">
    <reaction evidence="1">
        <text>S-ubiquitinyl-[E2 ubiquitin-conjugating enzyme]-L-cysteine + [acceptor protein]-L-lysine = [E2 ubiquitin-conjugating enzyme]-L-cysteine + N(6)-ubiquitinyl-[acceptor protein]-L-lysine.</text>
        <dbReference type="EC" id="2.3.2.27"/>
    </reaction>
</comment>
<evidence type="ECO:0000313" key="17">
    <source>
        <dbReference type="EMBL" id="RWR97477.1"/>
    </source>
</evidence>
<feature type="transmembrane region" description="Helical" evidence="15">
    <location>
        <begin position="24"/>
        <end position="46"/>
    </location>
</feature>
<keyword evidence="5" id="KW-0808">Transferase</keyword>
<dbReference type="EC" id="2.3.2.27" evidence="4"/>
<dbReference type="CDD" id="cd16461">
    <property type="entry name" value="RING-H2_EL5-like"/>
    <property type="match status" value="1"/>
</dbReference>